<name>A0A6J4SBX5_9ACTN</name>
<dbReference type="InterPro" id="IPR051923">
    <property type="entry name" value="Glycosyl_Hydrolase_39"/>
</dbReference>
<gene>
    <name evidence="1" type="ORF">AVDCRST_MAG85-1256</name>
</gene>
<accession>A0A6J4SBX5</accession>
<evidence type="ECO:0000313" key="1">
    <source>
        <dbReference type="EMBL" id="CAA9491512.1"/>
    </source>
</evidence>
<dbReference type="PANTHER" id="PTHR12631:SF10">
    <property type="entry name" value="BETA-XYLOSIDASE-LIKE PROTEIN-RELATED"/>
    <property type="match status" value="1"/>
</dbReference>
<protein>
    <recommendedName>
        <fullName evidence="2">GH39</fullName>
    </recommendedName>
</protein>
<dbReference type="InterPro" id="IPR017853">
    <property type="entry name" value="GH"/>
</dbReference>
<organism evidence="1">
    <name type="scientific">uncultured Solirubrobacteraceae bacterium</name>
    <dbReference type="NCBI Taxonomy" id="1162706"/>
    <lineage>
        <taxon>Bacteria</taxon>
        <taxon>Bacillati</taxon>
        <taxon>Actinomycetota</taxon>
        <taxon>Thermoleophilia</taxon>
        <taxon>Solirubrobacterales</taxon>
        <taxon>Solirubrobacteraceae</taxon>
        <taxon>environmental samples</taxon>
    </lineage>
</organism>
<dbReference type="EMBL" id="CADCVT010000137">
    <property type="protein sequence ID" value="CAA9491512.1"/>
    <property type="molecule type" value="Genomic_DNA"/>
</dbReference>
<reference evidence="1" key="1">
    <citation type="submission" date="2020-02" db="EMBL/GenBank/DDBJ databases">
        <authorList>
            <person name="Meier V. D."/>
        </authorList>
    </citation>
    <scope>NUCLEOTIDE SEQUENCE</scope>
    <source>
        <strain evidence="1">AVDCRST_MAG85</strain>
    </source>
</reference>
<evidence type="ECO:0008006" key="2">
    <source>
        <dbReference type="Google" id="ProtNLM"/>
    </source>
</evidence>
<dbReference type="PANTHER" id="PTHR12631">
    <property type="entry name" value="ALPHA-L-IDURONIDASE"/>
    <property type="match status" value="1"/>
</dbReference>
<dbReference type="Gene3D" id="3.20.20.80">
    <property type="entry name" value="Glycosidases"/>
    <property type="match status" value="1"/>
</dbReference>
<dbReference type="SUPFAM" id="SSF51445">
    <property type="entry name" value="(Trans)glycosidases"/>
    <property type="match status" value="1"/>
</dbReference>
<dbReference type="GO" id="GO:0004553">
    <property type="term" value="F:hydrolase activity, hydrolyzing O-glycosyl compounds"/>
    <property type="evidence" value="ECO:0007669"/>
    <property type="project" value="TreeGrafter"/>
</dbReference>
<dbReference type="AlphaFoldDB" id="A0A6J4SBX5"/>
<sequence length="361" mass="40602">MRVLVIGLLLVTLFGGAVTPIADAAPSRKKAIWGPVVRDGKSQFPIYRDLGVGLYQTTLSWSAIASARPATPRDPADPAYRWPADVDLAAAQAPGHGMSVSLLVTSTPRWANGGRDARWTPNDPKDYADFLEAAARRYPGVRHWMIWGEPSKESNFQPLQSDRKGPLRGSGARGPRLYAQLLDEAYGRLKALNRANLVIGGNTYTVGTVRPLNFIRAMRLPNGRAPRMDLYGHNPFSLRRPDLRASPLGNGFADFGDLDTLARWLDRYRVGRGKKLRLFLSEYSLPTDRRNREFNFFVTRRTQASWISSALRVARGWKRIYTFGYLGLYDEQPNAQRDEIRWGLLDANGRRKPAFDAFRRG</sequence>
<proteinExistence type="predicted"/>